<dbReference type="AlphaFoldDB" id="A0A0B7IBE0"/>
<evidence type="ECO:0000259" key="2">
    <source>
        <dbReference type="Pfam" id="PF17415"/>
    </source>
</evidence>
<dbReference type="Gene3D" id="2.60.40.2370">
    <property type="entry name" value="NigD-like, C-terminal beta sandwich domain"/>
    <property type="match status" value="1"/>
</dbReference>
<feature type="domain" description="NigD-like N-terminal OB" evidence="1">
    <location>
        <begin position="37"/>
        <end position="101"/>
    </location>
</feature>
<reference evidence="5" key="2">
    <citation type="submission" date="2015-01" db="EMBL/GenBank/DDBJ databases">
        <authorList>
            <person name="MANFREDI Pablo"/>
        </authorList>
    </citation>
    <scope>NUCLEOTIDE SEQUENCE [LARGE SCALE GENOMIC DNA]</scope>
    <source>
        <strain evidence="5">Cc11</strain>
    </source>
</reference>
<dbReference type="Gene3D" id="2.40.50.500">
    <property type="entry name" value="NigD-like N-terminal OB domain"/>
    <property type="match status" value="1"/>
</dbReference>
<feature type="domain" description="NigD-like C-terminal" evidence="2">
    <location>
        <begin position="106"/>
        <end position="222"/>
    </location>
</feature>
<dbReference type="Pfam" id="PF12667">
    <property type="entry name" value="NigD_N"/>
    <property type="match status" value="1"/>
</dbReference>
<evidence type="ECO:0000313" key="5">
    <source>
        <dbReference type="Proteomes" id="UP000039370"/>
    </source>
</evidence>
<dbReference type="Proteomes" id="UP000039370">
    <property type="component" value="Unassembled WGS sequence"/>
</dbReference>
<proteinExistence type="predicted"/>
<dbReference type="InterPro" id="IPR024299">
    <property type="entry name" value="NigD-like_OB_dom"/>
</dbReference>
<reference evidence="6" key="4">
    <citation type="submission" date="2017-06" db="EMBL/GenBank/DDBJ databases">
        <title>Capnocytophaga spp. assemblies.</title>
        <authorList>
            <person name="Gulvik C.A."/>
        </authorList>
    </citation>
    <scope>NUCLEOTIDE SEQUENCE [LARGE SCALE GENOMIC DNA]</scope>
    <source>
        <strain evidence="6">H3936</strain>
    </source>
</reference>
<dbReference type="EMBL" id="CP022389">
    <property type="protein sequence ID" value="ATA94697.1"/>
    <property type="molecule type" value="Genomic_DNA"/>
</dbReference>
<dbReference type="InterPro" id="IPR038179">
    <property type="entry name" value="NigD-like_N_sf"/>
</dbReference>
<reference evidence="3" key="3">
    <citation type="journal article" date="2017" name="Genome Announc.">
        <title>Twelve Complete Reference Genomes of Clinical Isolates in the Capnocytophaga Genus.</title>
        <authorList>
            <person name="Villarma A."/>
            <person name="Gulvik C.A."/>
            <person name="Rowe L.A."/>
            <person name="Sheth M."/>
            <person name="Juieng P."/>
            <person name="Nicholson A.C."/>
            <person name="Loparev V.N."/>
            <person name="McQuiston J.R."/>
        </authorList>
    </citation>
    <scope>NUCLEOTIDE SEQUENCE</scope>
    <source>
        <strain evidence="3">H3936</strain>
    </source>
</reference>
<name>A0A0B7IBE0_9FLAO</name>
<dbReference type="InterPro" id="IPR035376">
    <property type="entry name" value="NigD_C"/>
</dbReference>
<dbReference type="RefSeq" id="WP_013996769.1">
    <property type="nucleotide sequence ID" value="NZ_CP022382.1"/>
</dbReference>
<organism evidence="4 5">
    <name type="scientific">Capnocytophaga canimorsus</name>
    <dbReference type="NCBI Taxonomy" id="28188"/>
    <lineage>
        <taxon>Bacteria</taxon>
        <taxon>Pseudomonadati</taxon>
        <taxon>Bacteroidota</taxon>
        <taxon>Flavobacteriia</taxon>
        <taxon>Flavobacteriales</taxon>
        <taxon>Flavobacteriaceae</taxon>
        <taxon>Capnocytophaga</taxon>
    </lineage>
</organism>
<evidence type="ECO:0000313" key="3">
    <source>
        <dbReference type="EMBL" id="ATA94697.1"/>
    </source>
</evidence>
<evidence type="ECO:0000313" key="4">
    <source>
        <dbReference type="EMBL" id="CEN48054.1"/>
    </source>
</evidence>
<dbReference type="EMBL" id="CDOK01000069">
    <property type="protein sequence ID" value="CEN48054.1"/>
    <property type="molecule type" value="Genomic_DNA"/>
</dbReference>
<reference evidence="4" key="1">
    <citation type="submission" date="2015-01" db="EMBL/GenBank/DDBJ databases">
        <authorList>
            <person name="Xiang T."/>
            <person name="Song Y."/>
            <person name="Huang L."/>
            <person name="Wang B."/>
            <person name="Wu P."/>
        </authorList>
    </citation>
    <scope>NUCLEOTIDE SEQUENCE [LARGE SCALE GENOMIC DNA]</scope>
    <source>
        <strain evidence="4">Cc11</strain>
    </source>
</reference>
<gene>
    <name evidence="4" type="ORF">CCAN11_1600008</name>
    <name evidence="3" type="ORF">CGC54_10315</name>
</gene>
<dbReference type="InterPro" id="IPR038143">
    <property type="entry name" value="NigD-like_C_dom_sf"/>
</dbReference>
<dbReference type="Proteomes" id="UP000243753">
    <property type="component" value="Chromosome"/>
</dbReference>
<dbReference type="PROSITE" id="PS51257">
    <property type="entry name" value="PROKAR_LIPOPROTEIN"/>
    <property type="match status" value="1"/>
</dbReference>
<dbReference type="Pfam" id="PF17415">
    <property type="entry name" value="NigD_C"/>
    <property type="match status" value="1"/>
</dbReference>
<evidence type="ECO:0000313" key="6">
    <source>
        <dbReference type="Proteomes" id="UP000243753"/>
    </source>
</evidence>
<accession>A0A0B7IBE0</accession>
<evidence type="ECO:0000259" key="1">
    <source>
        <dbReference type="Pfam" id="PF12667"/>
    </source>
</evidence>
<sequence>MNTFRFSKYALGLLMAALTLQSCIKDDNMIDLRPTAVVTVRPQADGSFFLQLDDVTKLTPTNMKKSPFGNKEVRALVNYTKENSNTKSKSQDVRINWIDSIRTKKPVPDLGAENDAKYGNDAIEVVKDWLTVAEDGYLTLRIRTQWSHAKVKHNINLLTNTASRNAFDLELRHDAKGDVGGPMGEALIAFNLNELPRVGDSKKVKVKLKWKSYSGEKTTEFDLQLRP</sequence>
<protein>
    <recommendedName>
        <fullName evidence="7">NigD-like protein</fullName>
    </recommendedName>
</protein>
<dbReference type="OMA" id="YVNWIDS"/>
<dbReference type="GeneID" id="69581353"/>
<evidence type="ECO:0008006" key="7">
    <source>
        <dbReference type="Google" id="ProtNLM"/>
    </source>
</evidence>